<evidence type="ECO:0000256" key="2">
    <source>
        <dbReference type="ARBA" id="ARBA00004155"/>
    </source>
</evidence>
<dbReference type="EMBL" id="JTDE01000030">
    <property type="protein sequence ID" value="KAF7262578.1"/>
    <property type="molecule type" value="Genomic_DNA"/>
</dbReference>
<feature type="compositionally biased region" description="Basic and acidic residues" evidence="15">
    <location>
        <begin position="54"/>
        <end position="69"/>
    </location>
</feature>
<keyword evidence="3" id="KW-0813">Transport</keyword>
<feature type="transmembrane region" description="Helical" evidence="16">
    <location>
        <begin position="559"/>
        <end position="579"/>
    </location>
</feature>
<evidence type="ECO:0000256" key="4">
    <source>
        <dbReference type="ARBA" id="ARBA00022692"/>
    </source>
</evidence>
<keyword evidence="9" id="KW-0915">Sodium</keyword>
<evidence type="ECO:0000313" key="18">
    <source>
        <dbReference type="EMBL" id="KAF7262578.1"/>
    </source>
</evidence>
<feature type="transmembrane region" description="Helical" evidence="16">
    <location>
        <begin position="205"/>
        <end position="227"/>
    </location>
</feature>
<comment type="similarity">
    <text evidence="14">Belongs to the amino acid/polyamine transporter 2 family. SLC38A9 subfamily.</text>
</comment>
<feature type="transmembrane region" description="Helical" evidence="16">
    <location>
        <begin position="372"/>
        <end position="395"/>
    </location>
</feature>
<dbReference type="PANTHER" id="PTHR22950:SF244">
    <property type="entry name" value="NEUTRAL AMINO ACID TRANSPORTER 9"/>
    <property type="match status" value="1"/>
</dbReference>
<keyword evidence="12" id="KW-0325">Glycoprotein</keyword>
<keyword evidence="19" id="KW-1185">Reference proteome</keyword>
<dbReference type="PANTHER" id="PTHR22950">
    <property type="entry name" value="AMINO ACID TRANSPORTER"/>
    <property type="match status" value="1"/>
</dbReference>
<feature type="transmembrane region" description="Helical" evidence="16">
    <location>
        <begin position="407"/>
        <end position="427"/>
    </location>
</feature>
<evidence type="ECO:0000256" key="9">
    <source>
        <dbReference type="ARBA" id="ARBA00023053"/>
    </source>
</evidence>
<evidence type="ECO:0000259" key="17">
    <source>
        <dbReference type="Pfam" id="PF01490"/>
    </source>
</evidence>
<keyword evidence="11" id="KW-1015">Disulfide bond</keyword>
<keyword evidence="8 16" id="KW-1133">Transmembrane helix</keyword>
<keyword evidence="6" id="KW-0967">Endosome</keyword>
<dbReference type="Proteomes" id="UP000822476">
    <property type="component" value="Unassembled WGS sequence"/>
</dbReference>
<proteinExistence type="inferred from homology"/>
<keyword evidence="13" id="KW-0458">Lysosome</keyword>
<evidence type="ECO:0000256" key="8">
    <source>
        <dbReference type="ARBA" id="ARBA00022989"/>
    </source>
</evidence>
<name>A0A8S9ZCJ5_9TREM</name>
<feature type="transmembrane region" description="Helical" evidence="16">
    <location>
        <begin position="448"/>
        <end position="472"/>
    </location>
</feature>
<feature type="region of interest" description="Disordered" evidence="15">
    <location>
        <begin position="152"/>
        <end position="173"/>
    </location>
</feature>
<evidence type="ECO:0000256" key="12">
    <source>
        <dbReference type="ARBA" id="ARBA00023180"/>
    </source>
</evidence>
<reference evidence="18" key="1">
    <citation type="submission" date="2019-07" db="EMBL/GenBank/DDBJ databases">
        <title>Annotation for the trematode Paragonimus miyazaki's.</title>
        <authorList>
            <person name="Choi Y.-J."/>
        </authorList>
    </citation>
    <scope>NUCLEOTIDE SEQUENCE</scope>
    <source>
        <strain evidence="18">Japan</strain>
    </source>
</reference>
<accession>A0A8S9ZCJ5</accession>
<feature type="domain" description="Amino acid transporter transmembrane" evidence="17">
    <location>
        <begin position="178"/>
        <end position="287"/>
    </location>
</feature>
<evidence type="ECO:0000256" key="14">
    <source>
        <dbReference type="ARBA" id="ARBA00038442"/>
    </source>
</evidence>
<evidence type="ECO:0000256" key="10">
    <source>
        <dbReference type="ARBA" id="ARBA00023136"/>
    </source>
</evidence>
<feature type="domain" description="Amino acid transporter transmembrane" evidence="17">
    <location>
        <begin position="354"/>
        <end position="581"/>
    </location>
</feature>
<feature type="transmembrane region" description="Helical" evidence="16">
    <location>
        <begin position="349"/>
        <end position="365"/>
    </location>
</feature>
<dbReference type="OrthoDB" id="294730at2759"/>
<feature type="transmembrane region" description="Helical" evidence="16">
    <location>
        <begin position="178"/>
        <end position="199"/>
    </location>
</feature>
<feature type="region of interest" description="Disordered" evidence="15">
    <location>
        <begin position="1"/>
        <end position="103"/>
    </location>
</feature>
<feature type="compositionally biased region" description="Polar residues" evidence="15">
    <location>
        <begin position="33"/>
        <end position="53"/>
    </location>
</feature>
<feature type="transmembrane region" description="Helical" evidence="16">
    <location>
        <begin position="261"/>
        <end position="281"/>
    </location>
</feature>
<organism evidence="18 19">
    <name type="scientific">Paragonimus skrjabini miyazakii</name>
    <dbReference type="NCBI Taxonomy" id="59628"/>
    <lineage>
        <taxon>Eukaryota</taxon>
        <taxon>Metazoa</taxon>
        <taxon>Spiralia</taxon>
        <taxon>Lophotrochozoa</taxon>
        <taxon>Platyhelminthes</taxon>
        <taxon>Trematoda</taxon>
        <taxon>Digenea</taxon>
        <taxon>Plagiorchiida</taxon>
        <taxon>Troglotremata</taxon>
        <taxon>Troglotrematidae</taxon>
        <taxon>Paragonimus</taxon>
    </lineage>
</organism>
<protein>
    <recommendedName>
        <fullName evidence="17">Amino acid transporter transmembrane domain-containing protein</fullName>
    </recommendedName>
</protein>
<feature type="transmembrane region" description="Helical" evidence="16">
    <location>
        <begin position="636"/>
        <end position="659"/>
    </location>
</feature>
<evidence type="ECO:0000256" key="16">
    <source>
        <dbReference type="SAM" id="Phobius"/>
    </source>
</evidence>
<keyword evidence="5" id="KW-0479">Metal-binding</keyword>
<keyword evidence="4 16" id="KW-0812">Transmembrane</keyword>
<dbReference type="GO" id="GO:0031902">
    <property type="term" value="C:late endosome membrane"/>
    <property type="evidence" value="ECO:0007669"/>
    <property type="project" value="UniProtKB-SubCell"/>
</dbReference>
<gene>
    <name evidence="18" type="ORF">EG68_00169</name>
</gene>
<evidence type="ECO:0000256" key="5">
    <source>
        <dbReference type="ARBA" id="ARBA00022723"/>
    </source>
</evidence>
<dbReference type="Pfam" id="PF01490">
    <property type="entry name" value="Aa_trans"/>
    <property type="match status" value="2"/>
</dbReference>
<dbReference type="InterPro" id="IPR013057">
    <property type="entry name" value="AA_transpt_TM"/>
</dbReference>
<keyword evidence="10 16" id="KW-0472">Membrane</keyword>
<evidence type="ECO:0000256" key="7">
    <source>
        <dbReference type="ARBA" id="ARBA00022970"/>
    </source>
</evidence>
<dbReference type="GO" id="GO:0046872">
    <property type="term" value="F:metal ion binding"/>
    <property type="evidence" value="ECO:0007669"/>
    <property type="project" value="UniProtKB-KW"/>
</dbReference>
<evidence type="ECO:0000256" key="11">
    <source>
        <dbReference type="ARBA" id="ARBA00023157"/>
    </source>
</evidence>
<feature type="compositionally biased region" description="Polar residues" evidence="15">
    <location>
        <begin position="8"/>
        <end position="26"/>
    </location>
</feature>
<dbReference type="GO" id="GO:0005765">
    <property type="term" value="C:lysosomal membrane"/>
    <property type="evidence" value="ECO:0007669"/>
    <property type="project" value="UniProtKB-SubCell"/>
</dbReference>
<dbReference type="GO" id="GO:0015179">
    <property type="term" value="F:L-amino acid transmembrane transporter activity"/>
    <property type="evidence" value="ECO:0007669"/>
    <property type="project" value="TreeGrafter"/>
</dbReference>
<dbReference type="AlphaFoldDB" id="A0A8S9ZCJ5"/>
<evidence type="ECO:0000256" key="13">
    <source>
        <dbReference type="ARBA" id="ARBA00023228"/>
    </source>
</evidence>
<feature type="compositionally biased region" description="Polar residues" evidence="15">
    <location>
        <begin position="93"/>
        <end position="103"/>
    </location>
</feature>
<feature type="transmembrane region" description="Helical" evidence="16">
    <location>
        <begin position="492"/>
        <end position="513"/>
    </location>
</feature>
<sequence>MSEEQKHLTSSNDDYPSTDSSSNTVFATFLAGSKSTETGVGKPSNWQLTPSTTKKVEPGARLNAVHDIEQGQLQKNDYSDRRSSSPRIHRSSTNVKTGSDENTVYMTVGDPAFEAGLDQYGNYPVVAGDDLVPARSDGTNKVYLLTDSLEATTDSGVDSPGDSTDEGKTPEKGKQNSVITIFTIWNTMMGTSILAMPWAIGQAGFSFGIVLMLLVAGIACYTAYLAVQTTEDLRFIRNLPKNTFLDISDACEYYFGKAGRIISLTFSQVSLIGASIVYYVLLSNFLFNTGEYIYFSVTKQFPQHLVLRNPNNQTQPISNILCPPADLTFNDTRTVDATYAKLWVKDRTVPAWLLILLFPLISIRSPTFLGKFTVLATVSVLYLFSLIGYKGYFWGVNMKDDMLAEPIIQFMNFFPSLTGTCSLAFFIHNALQTILRAQRHPENNARDVTIAFTFTTVTYMLMGTMFFIVFPVDKLCISDNFLDNLYTDVPVFIGRLGLLLQMSTVYPMIVYILRAQIMHAIFKSVYPSWRHVLVLHILIVGIGLLFAIVYPSIGTIIRFIGALCGFVYIFTIPPVITLLNKRTIGHETTVEPKIEGLDNLKAEYGNGKPLLRLSGDPIIAWNWRDRRTKILWCIRCAFYSIIILLGLLNFIAQFVLLGLPIRKPKITDWIVNNQ</sequence>
<comment type="caution">
    <text evidence="18">The sequence shown here is derived from an EMBL/GenBank/DDBJ whole genome shotgun (WGS) entry which is preliminary data.</text>
</comment>
<evidence type="ECO:0000256" key="1">
    <source>
        <dbReference type="ARBA" id="ARBA00004107"/>
    </source>
</evidence>
<evidence type="ECO:0000256" key="15">
    <source>
        <dbReference type="SAM" id="MobiDB-lite"/>
    </source>
</evidence>
<keyword evidence="7" id="KW-0029">Amino-acid transport</keyword>
<evidence type="ECO:0000256" key="3">
    <source>
        <dbReference type="ARBA" id="ARBA00022448"/>
    </source>
</evidence>
<evidence type="ECO:0000313" key="19">
    <source>
        <dbReference type="Proteomes" id="UP000822476"/>
    </source>
</evidence>
<evidence type="ECO:0000256" key="6">
    <source>
        <dbReference type="ARBA" id="ARBA00022753"/>
    </source>
</evidence>
<feature type="transmembrane region" description="Helical" evidence="16">
    <location>
        <begin position="533"/>
        <end position="553"/>
    </location>
</feature>
<comment type="subcellular location">
    <subcellularLocation>
        <location evidence="1">Late endosome membrane</location>
        <topology evidence="1">Multi-pass membrane protein</topology>
    </subcellularLocation>
    <subcellularLocation>
        <location evidence="2">Lysosome membrane</location>
        <topology evidence="2">Multi-pass membrane protein</topology>
    </subcellularLocation>
</comment>